<organism evidence="1 2">
    <name type="scientific">Leptospira noguchii str. 2007001578</name>
    <dbReference type="NCBI Taxonomy" id="1049974"/>
    <lineage>
        <taxon>Bacteria</taxon>
        <taxon>Pseudomonadati</taxon>
        <taxon>Spirochaetota</taxon>
        <taxon>Spirochaetia</taxon>
        <taxon>Leptospirales</taxon>
        <taxon>Leptospiraceae</taxon>
        <taxon>Leptospira</taxon>
    </lineage>
</organism>
<accession>A0ABN0J0Q0</accession>
<evidence type="ECO:0000313" key="1">
    <source>
        <dbReference type="EMBL" id="EMN00446.1"/>
    </source>
</evidence>
<reference evidence="1 2" key="1">
    <citation type="submission" date="2013-01" db="EMBL/GenBank/DDBJ databases">
        <authorList>
            <person name="Harkins D.M."/>
            <person name="Durkin A.S."/>
            <person name="Brinkac L.M."/>
            <person name="Haft D.H."/>
            <person name="Selengut J.D."/>
            <person name="Sanka R."/>
            <person name="DePew J."/>
            <person name="Purushe J."/>
            <person name="Whelen A.C."/>
            <person name="Vinetz J.M."/>
            <person name="Sutton G.G."/>
            <person name="Nierman W.C."/>
            <person name="Fouts D.E."/>
        </authorList>
    </citation>
    <scope>NUCLEOTIDE SEQUENCE [LARGE SCALE GENOMIC DNA]</scope>
    <source>
        <strain evidence="1 2">2007001578</strain>
    </source>
</reference>
<sequence>MLQALLGISHQEFKTLCVPFDLAYLSLKEEIKHNFIKGRK</sequence>
<proteinExistence type="predicted"/>
<gene>
    <name evidence="1" type="ORF">LEP1GSC035_2311</name>
</gene>
<dbReference type="EMBL" id="AHMH02000088">
    <property type="protein sequence ID" value="EMN00446.1"/>
    <property type="molecule type" value="Genomic_DNA"/>
</dbReference>
<protein>
    <submittedName>
        <fullName evidence="1">Uncharacterized protein</fullName>
    </submittedName>
</protein>
<keyword evidence="2" id="KW-1185">Reference proteome</keyword>
<name>A0ABN0J0Q0_9LEPT</name>
<dbReference type="Proteomes" id="UP000012099">
    <property type="component" value="Unassembled WGS sequence"/>
</dbReference>
<comment type="caution">
    <text evidence="1">The sequence shown here is derived from an EMBL/GenBank/DDBJ whole genome shotgun (WGS) entry which is preliminary data.</text>
</comment>
<dbReference type="RefSeq" id="WP_002148870.1">
    <property type="nucleotide sequence ID" value="NZ_AHMH02000088.1"/>
</dbReference>
<evidence type="ECO:0000313" key="2">
    <source>
        <dbReference type="Proteomes" id="UP000012099"/>
    </source>
</evidence>